<evidence type="ECO:0000256" key="1">
    <source>
        <dbReference type="SAM" id="MobiDB-lite"/>
    </source>
</evidence>
<gene>
    <name evidence="3" type="ORF">TPA0598_19_00080</name>
</gene>
<organism evidence="3 4">
    <name type="scientific">Streptomyces lydicamycinicus</name>
    <dbReference type="NCBI Taxonomy" id="1546107"/>
    <lineage>
        <taxon>Bacteria</taxon>
        <taxon>Bacillati</taxon>
        <taxon>Actinomycetota</taxon>
        <taxon>Actinomycetes</taxon>
        <taxon>Kitasatosporales</taxon>
        <taxon>Streptomycetaceae</taxon>
        <taxon>Streptomyces</taxon>
    </lineage>
</organism>
<feature type="compositionally biased region" description="Basic and acidic residues" evidence="1">
    <location>
        <begin position="111"/>
        <end position="125"/>
    </location>
</feature>
<keyword evidence="2" id="KW-0732">Signal</keyword>
<feature type="signal peptide" evidence="2">
    <location>
        <begin position="1"/>
        <end position="36"/>
    </location>
</feature>
<reference evidence="4" key="1">
    <citation type="submission" date="2014-09" db="EMBL/GenBank/DDBJ databases">
        <title>Whole genome shotgun sequence of Streptomyces sp. NBRC 110027.</title>
        <authorList>
            <person name="Komaki H."/>
            <person name="Ichikawa N."/>
            <person name="Katano-Makiyama Y."/>
            <person name="Hosoyama A."/>
            <person name="Hashimoto M."/>
            <person name="Uohara A."/>
            <person name="Kitahashi Y."/>
            <person name="Ohji S."/>
            <person name="Kimura A."/>
            <person name="Yamazoe A."/>
            <person name="Igarashi Y."/>
            <person name="Fujita N."/>
        </authorList>
    </citation>
    <scope>NUCLEOTIDE SEQUENCE [LARGE SCALE GENOMIC DNA]</scope>
    <source>
        <strain evidence="4">NBRC 110027</strain>
    </source>
</reference>
<keyword evidence="4" id="KW-1185">Reference proteome</keyword>
<reference evidence="3 4" key="2">
    <citation type="journal article" date="2015" name="Stand. Genomic Sci.">
        <title>Draft genome sequence of marine-derived Streptomyces sp. TP-A0598, a producer of anti-MRSA antibiotic lydicamycins.</title>
        <authorList>
            <person name="Komaki H."/>
            <person name="Ichikawa N."/>
            <person name="Hosoyama A."/>
            <person name="Fujita N."/>
            <person name="Igarashi Y."/>
        </authorList>
    </citation>
    <scope>NUCLEOTIDE SEQUENCE [LARGE SCALE GENOMIC DNA]</scope>
    <source>
        <strain evidence="3 4">NBRC 110027</strain>
    </source>
</reference>
<dbReference type="AlphaFoldDB" id="A0A0P4RHZ6"/>
<accession>A0A0P4RHZ6</accession>
<feature type="chain" id="PRO_5006068788" evidence="2">
    <location>
        <begin position="37"/>
        <end position="125"/>
    </location>
</feature>
<comment type="caution">
    <text evidence="3">The sequence shown here is derived from an EMBL/GenBank/DDBJ whole genome shotgun (WGS) entry which is preliminary data.</text>
</comment>
<dbReference type="Proteomes" id="UP000048965">
    <property type="component" value="Unassembled WGS sequence"/>
</dbReference>
<sequence>MTIQTSRRGLALRPDAALLAAPVAALGTVAPPIATAAAHANGGSDGNVPVVISARAQSGGTLNLVRDTVKDCSGGPGAVAPRETLPPQACPTGRGRAHDAAKHRAPSRGQDAGKARSLTEGRSKP</sequence>
<evidence type="ECO:0000256" key="2">
    <source>
        <dbReference type="SAM" id="SignalP"/>
    </source>
</evidence>
<evidence type="ECO:0000313" key="4">
    <source>
        <dbReference type="Proteomes" id="UP000048965"/>
    </source>
</evidence>
<protein>
    <submittedName>
        <fullName evidence="3">Uncharacterized protein</fullName>
    </submittedName>
</protein>
<name>A0A0P4RHZ6_9ACTN</name>
<proteinExistence type="predicted"/>
<feature type="region of interest" description="Disordered" evidence="1">
    <location>
        <begin position="73"/>
        <end position="125"/>
    </location>
</feature>
<evidence type="ECO:0000313" key="3">
    <source>
        <dbReference type="EMBL" id="GAO13061.1"/>
    </source>
</evidence>
<dbReference type="EMBL" id="BBNO01000019">
    <property type="protein sequence ID" value="GAO13061.1"/>
    <property type="molecule type" value="Genomic_DNA"/>
</dbReference>